<organism evidence="2 3">
    <name type="scientific">Toxocara canis</name>
    <name type="common">Canine roundworm</name>
    <dbReference type="NCBI Taxonomy" id="6265"/>
    <lineage>
        <taxon>Eukaryota</taxon>
        <taxon>Metazoa</taxon>
        <taxon>Ecdysozoa</taxon>
        <taxon>Nematoda</taxon>
        <taxon>Chromadorea</taxon>
        <taxon>Rhabditida</taxon>
        <taxon>Spirurina</taxon>
        <taxon>Ascaridomorpha</taxon>
        <taxon>Ascaridoidea</taxon>
        <taxon>Toxocaridae</taxon>
        <taxon>Toxocara</taxon>
    </lineage>
</organism>
<keyword evidence="2" id="KW-1185">Reference proteome</keyword>
<proteinExistence type="predicted"/>
<protein>
    <submittedName>
        <fullName evidence="3">N-acetyltransferase domain-containing protein</fullName>
    </submittedName>
</protein>
<dbReference type="Proteomes" id="UP000050794">
    <property type="component" value="Unassembled WGS sequence"/>
</dbReference>
<gene>
    <name evidence="1" type="ORF">TCNE_LOCUS248</name>
</gene>
<name>A0A183TVH8_TOXCA</name>
<evidence type="ECO:0000313" key="3">
    <source>
        <dbReference type="WBParaSite" id="TCNE_0000024701-mRNA-1"/>
    </source>
</evidence>
<dbReference type="EMBL" id="UYWY01000094">
    <property type="protein sequence ID" value="VDM23890.1"/>
    <property type="molecule type" value="Genomic_DNA"/>
</dbReference>
<dbReference type="WBParaSite" id="TCNE_0000024701-mRNA-1">
    <property type="protein sequence ID" value="TCNE_0000024701-mRNA-1"/>
    <property type="gene ID" value="TCNE_0000024701"/>
</dbReference>
<evidence type="ECO:0000313" key="2">
    <source>
        <dbReference type="Proteomes" id="UP000050794"/>
    </source>
</evidence>
<reference evidence="1 2" key="2">
    <citation type="submission" date="2018-11" db="EMBL/GenBank/DDBJ databases">
        <authorList>
            <consortium name="Pathogen Informatics"/>
        </authorList>
    </citation>
    <scope>NUCLEOTIDE SEQUENCE [LARGE SCALE GENOMIC DNA]</scope>
</reference>
<dbReference type="AlphaFoldDB" id="A0A183TVH8"/>
<accession>A0A183TVH8</accession>
<reference evidence="3" key="1">
    <citation type="submission" date="2016-06" db="UniProtKB">
        <authorList>
            <consortium name="WormBaseParasite"/>
        </authorList>
    </citation>
    <scope>IDENTIFICATION</scope>
</reference>
<evidence type="ECO:0000313" key="1">
    <source>
        <dbReference type="EMBL" id="VDM23890.1"/>
    </source>
</evidence>
<sequence length="192" mass="22285">MATMCLRRSPKRDEEEHNLVVSRAHEADSDKQTLANDKGFSLRISQSCEEAEAEFEEIYRHGIKLDVKPLVLKLKFRRENIAKKLLYKMKQRKLFGAMFTPRSRIRCDLNSAEQAREREALERPSEETKKIRCYEGGESTTNSSSQNYHHLDRRERIERKAHHATDNFSSVSALLLGFFLMCDLGQLKNLPG</sequence>